<sequence length="181" mass="19334">MKLTEGRRREYMANPKNTAAVKELTARFQNASSAILTEYRGLSVTEMTELRKELGAEVEYSVAKNTMIKLAAREAGVEGLDEELLNGPTAIAFINGEAVDAAKAMKKFGADHDAFVVKGGTMDGSALTAEQIQQLADMDNRETTLSKIAGGFNGVLANVASLLGAPHSEMARLAAALEEKK</sequence>
<dbReference type="PROSITE" id="PS01109">
    <property type="entry name" value="RIBOSOMAL_L10"/>
    <property type="match status" value="1"/>
</dbReference>
<dbReference type="HAMAP" id="MF_00362">
    <property type="entry name" value="Ribosomal_uL10"/>
    <property type="match status" value="1"/>
</dbReference>
<dbReference type="InterPro" id="IPR001790">
    <property type="entry name" value="Ribosomal_uL10"/>
</dbReference>
<dbReference type="EMBL" id="CP001620">
    <property type="protein sequence ID" value="ACR18578.1"/>
    <property type="molecule type" value="Genomic_DNA"/>
</dbReference>
<dbReference type="STRING" id="645127.ckrop_1860"/>
<comment type="similarity">
    <text evidence="2 7">Belongs to the universal ribosomal protein uL10 family.</text>
</comment>
<keyword evidence="7" id="KW-0694">RNA-binding</keyword>
<dbReference type="InterPro" id="IPR043141">
    <property type="entry name" value="Ribosomal_uL10-like_sf"/>
</dbReference>
<keyword evidence="7" id="KW-0699">rRNA-binding</keyword>
<accession>C4LL73</accession>
<dbReference type="InterPro" id="IPR047865">
    <property type="entry name" value="Ribosomal_uL10_bac_type"/>
</dbReference>
<dbReference type="eggNOG" id="COG0244">
    <property type="taxonomic scope" value="Bacteria"/>
</dbReference>
<keyword evidence="9" id="KW-1185">Reference proteome</keyword>
<dbReference type="GO" id="GO:0006412">
    <property type="term" value="P:translation"/>
    <property type="evidence" value="ECO:0007669"/>
    <property type="project" value="UniProtKB-UniRule"/>
</dbReference>
<dbReference type="HOGENOM" id="CLU_092227_1_0_11"/>
<dbReference type="Gene3D" id="3.30.70.1730">
    <property type="match status" value="1"/>
</dbReference>
<dbReference type="GO" id="GO:0015934">
    <property type="term" value="C:large ribosomal subunit"/>
    <property type="evidence" value="ECO:0007669"/>
    <property type="project" value="InterPro"/>
</dbReference>
<gene>
    <name evidence="7" type="primary">rplJ</name>
    <name evidence="8" type="ordered locus">ckrop_1860</name>
</gene>
<evidence type="ECO:0000256" key="3">
    <source>
        <dbReference type="ARBA" id="ARBA00022980"/>
    </source>
</evidence>
<evidence type="ECO:0000256" key="2">
    <source>
        <dbReference type="ARBA" id="ARBA00008889"/>
    </source>
</evidence>
<evidence type="ECO:0000256" key="4">
    <source>
        <dbReference type="ARBA" id="ARBA00023274"/>
    </source>
</evidence>
<dbReference type="AlphaFoldDB" id="C4LL73"/>
<proteinExistence type="inferred from homology"/>
<dbReference type="NCBIfam" id="NF000955">
    <property type="entry name" value="PRK00099.1-1"/>
    <property type="match status" value="1"/>
</dbReference>
<dbReference type="CDD" id="cd05797">
    <property type="entry name" value="Ribosomal_L10"/>
    <property type="match status" value="1"/>
</dbReference>
<keyword evidence="3 7" id="KW-0689">Ribosomal protein</keyword>
<protein>
    <recommendedName>
        <fullName evidence="6 7">Large ribosomal subunit protein uL10</fullName>
    </recommendedName>
</protein>
<evidence type="ECO:0000256" key="1">
    <source>
        <dbReference type="ARBA" id="ARBA00002633"/>
    </source>
</evidence>
<dbReference type="GO" id="GO:0003735">
    <property type="term" value="F:structural constituent of ribosome"/>
    <property type="evidence" value="ECO:0007669"/>
    <property type="project" value="InterPro"/>
</dbReference>
<reference evidence="8 9" key="1">
    <citation type="journal article" date="2008" name="J. Biotechnol.">
        <title>Ultrafast pyrosequencing of Corynebacterium kroppenstedtii DSM44385 revealed insights into the physiology of a lipophilic corynebacterium that lacks mycolic acids.</title>
        <authorList>
            <person name="Tauch A."/>
            <person name="Schneider J."/>
            <person name="Szczepanowski R."/>
            <person name="Tilker A."/>
            <person name="Viehoever P."/>
            <person name="Gartemann K.-H."/>
            <person name="Arnold W."/>
            <person name="Blom J."/>
            <person name="Brinkrolf K."/>
            <person name="Brune I."/>
            <person name="Goetker S."/>
            <person name="Weisshaar B."/>
            <person name="Goesmann A."/>
            <person name="Droege M."/>
            <person name="Puehler A."/>
        </authorList>
    </citation>
    <scope>NUCLEOTIDE SEQUENCE [LARGE SCALE GENOMIC DNA]</scope>
    <source>
        <strain evidence="9">DSM 44385 / JCM 11950 / CIP 105744 / CCUG 35717</strain>
    </source>
</reference>
<evidence type="ECO:0000313" key="8">
    <source>
        <dbReference type="EMBL" id="ACR18578.1"/>
    </source>
</evidence>
<evidence type="ECO:0000256" key="7">
    <source>
        <dbReference type="HAMAP-Rule" id="MF_00362"/>
    </source>
</evidence>
<evidence type="ECO:0000256" key="5">
    <source>
        <dbReference type="ARBA" id="ARBA00026025"/>
    </source>
</evidence>
<comment type="function">
    <text evidence="1 7">Forms part of the ribosomal stalk, playing a central role in the interaction of the ribosome with GTP-bound translation factors.</text>
</comment>
<dbReference type="SUPFAM" id="SSF160369">
    <property type="entry name" value="Ribosomal protein L10-like"/>
    <property type="match status" value="1"/>
</dbReference>
<keyword evidence="4 7" id="KW-0687">Ribonucleoprotein</keyword>
<comment type="subunit">
    <text evidence="5 7">Part of the ribosomal stalk of the 50S ribosomal subunit. The N-terminus interacts with L11 and the large rRNA to form the base of the stalk. The C-terminus forms an elongated spine to which L12 dimers bind in a sequential fashion forming a multimeric L10(L12)X complex.</text>
</comment>
<evidence type="ECO:0000313" key="9">
    <source>
        <dbReference type="Proteomes" id="UP000001473"/>
    </source>
</evidence>
<organism evidence="8 9">
    <name type="scientific">Corynebacterium kroppenstedtii (strain DSM 44385 / JCM 11950 / CIP 105744 / CCUG 35717)</name>
    <dbReference type="NCBI Taxonomy" id="645127"/>
    <lineage>
        <taxon>Bacteria</taxon>
        <taxon>Bacillati</taxon>
        <taxon>Actinomycetota</taxon>
        <taxon>Actinomycetes</taxon>
        <taxon>Mycobacteriales</taxon>
        <taxon>Corynebacteriaceae</taxon>
        <taxon>Corynebacterium</taxon>
    </lineage>
</organism>
<dbReference type="KEGG" id="ckp:ckrop_1860"/>
<name>C4LL73_CORK4</name>
<dbReference type="PANTHER" id="PTHR11560">
    <property type="entry name" value="39S RIBOSOMAL PROTEIN L10, MITOCHONDRIAL"/>
    <property type="match status" value="1"/>
</dbReference>
<dbReference type="Proteomes" id="UP000001473">
    <property type="component" value="Chromosome"/>
</dbReference>
<dbReference type="Pfam" id="PF00466">
    <property type="entry name" value="Ribosomal_L10"/>
    <property type="match status" value="1"/>
</dbReference>
<dbReference type="GO" id="GO:0070180">
    <property type="term" value="F:large ribosomal subunit rRNA binding"/>
    <property type="evidence" value="ECO:0007669"/>
    <property type="project" value="UniProtKB-UniRule"/>
</dbReference>
<dbReference type="InterPro" id="IPR022973">
    <property type="entry name" value="Ribosomal_uL10_bac"/>
</dbReference>
<dbReference type="InterPro" id="IPR002363">
    <property type="entry name" value="Ribosomal_uL10_CS_bac"/>
</dbReference>
<evidence type="ECO:0000256" key="6">
    <source>
        <dbReference type="ARBA" id="ARBA00035202"/>
    </source>
</evidence>